<evidence type="ECO:0000313" key="21">
    <source>
        <dbReference type="Proteomes" id="UP001081709"/>
    </source>
</evidence>
<keyword evidence="5 14" id="KW-0547">Nucleotide-binding</keyword>
<dbReference type="GO" id="GO:0005524">
    <property type="term" value="F:ATP binding"/>
    <property type="evidence" value="ECO:0007669"/>
    <property type="project" value="UniProtKB-UniRule"/>
</dbReference>
<feature type="binding site" evidence="14">
    <location>
        <position position="160"/>
    </location>
    <ligand>
        <name>ATP</name>
        <dbReference type="ChEBI" id="CHEBI:30616"/>
    </ligand>
</feature>
<evidence type="ECO:0000256" key="7">
    <source>
        <dbReference type="ARBA" id="ARBA00022842"/>
    </source>
</evidence>
<dbReference type="Gene3D" id="3.30.470.20">
    <property type="entry name" value="ATP-grasp fold, B domain"/>
    <property type="match status" value="1"/>
</dbReference>
<dbReference type="SUPFAM" id="SSF52440">
    <property type="entry name" value="PreATP-grasp domain"/>
    <property type="match status" value="1"/>
</dbReference>
<dbReference type="Gene3D" id="3.30.1490.20">
    <property type="entry name" value="ATP-grasp fold, A domain"/>
    <property type="match status" value="1"/>
</dbReference>
<keyword evidence="10 15" id="KW-0464">Manganese</keyword>
<dbReference type="PROSITE" id="PS00843">
    <property type="entry name" value="DALA_DALA_LIGASE_1"/>
    <property type="match status" value="1"/>
</dbReference>
<feature type="binding site" evidence="14">
    <location>
        <begin position="334"/>
        <end position="335"/>
    </location>
    <ligand>
        <name>ATP</name>
        <dbReference type="ChEBI" id="CHEBI:30616"/>
    </ligand>
</feature>
<organism evidence="19 20">
    <name type="scientific">Corynebacterium pygosceleis</name>
    <dbReference type="NCBI Taxonomy" id="2800406"/>
    <lineage>
        <taxon>Bacteria</taxon>
        <taxon>Bacillati</taxon>
        <taxon>Actinomycetota</taxon>
        <taxon>Actinomycetes</taxon>
        <taxon>Mycobacteriales</taxon>
        <taxon>Corynebacteriaceae</taxon>
        <taxon>Corynebacterium</taxon>
    </lineage>
</organism>
<dbReference type="Proteomes" id="UP001081709">
    <property type="component" value="Unassembled WGS sequence"/>
</dbReference>
<dbReference type="GO" id="GO:0005829">
    <property type="term" value="C:cytosol"/>
    <property type="evidence" value="ECO:0007669"/>
    <property type="project" value="TreeGrafter"/>
</dbReference>
<comment type="function">
    <text evidence="12">Cell wall formation.</text>
</comment>
<gene>
    <name evidence="12" type="primary">ddl</name>
    <name evidence="18" type="ORF">OS125_05180</name>
    <name evidence="19" type="ORF">OS129_06570</name>
</gene>
<comment type="subcellular location">
    <subcellularLocation>
        <location evidence="12">Cytoplasm</location>
    </subcellularLocation>
</comment>
<keyword evidence="7 15" id="KW-0460">Magnesium</keyword>
<dbReference type="InterPro" id="IPR005905">
    <property type="entry name" value="D_ala_D_ala"/>
</dbReference>
<evidence type="ECO:0000256" key="8">
    <source>
        <dbReference type="ARBA" id="ARBA00022960"/>
    </source>
</evidence>
<feature type="binding site" evidence="14">
    <location>
        <begin position="237"/>
        <end position="244"/>
    </location>
    <ligand>
        <name>ATP</name>
        <dbReference type="ChEBI" id="CHEBI:30616"/>
    </ligand>
</feature>
<evidence type="ECO:0000256" key="5">
    <source>
        <dbReference type="ARBA" id="ARBA00022741"/>
    </source>
</evidence>
<dbReference type="InterPro" id="IPR011127">
    <property type="entry name" value="Dala_Dala_lig_N"/>
</dbReference>
<comment type="catalytic activity">
    <reaction evidence="12">
        <text>2 D-alanine + ATP = D-alanyl-D-alanine + ADP + phosphate + H(+)</text>
        <dbReference type="Rhea" id="RHEA:11224"/>
        <dbReference type="ChEBI" id="CHEBI:15378"/>
        <dbReference type="ChEBI" id="CHEBI:30616"/>
        <dbReference type="ChEBI" id="CHEBI:43474"/>
        <dbReference type="ChEBI" id="CHEBI:57416"/>
        <dbReference type="ChEBI" id="CHEBI:57822"/>
        <dbReference type="ChEBI" id="CHEBI:456216"/>
        <dbReference type="EC" id="6.3.2.4"/>
    </reaction>
</comment>
<dbReference type="GO" id="GO:0008716">
    <property type="term" value="F:D-alanine-D-alanine ligase activity"/>
    <property type="evidence" value="ECO:0007669"/>
    <property type="project" value="UniProtKB-UniRule"/>
</dbReference>
<evidence type="ECO:0000256" key="3">
    <source>
        <dbReference type="ARBA" id="ARBA00022598"/>
    </source>
</evidence>
<dbReference type="GO" id="GO:0008360">
    <property type="term" value="P:regulation of cell shape"/>
    <property type="evidence" value="ECO:0007669"/>
    <property type="project" value="UniProtKB-KW"/>
</dbReference>
<dbReference type="AlphaFoldDB" id="A0A9Q4C9E3"/>
<comment type="pathway">
    <text evidence="12">Cell wall biogenesis; peptidoglycan biosynthesis.</text>
</comment>
<comment type="cofactor">
    <cofactor evidence="1">
        <name>Mn(2+)</name>
        <dbReference type="ChEBI" id="CHEBI:29035"/>
    </cofactor>
</comment>
<keyword evidence="8 12" id="KW-0133">Cell shape</keyword>
<comment type="similarity">
    <text evidence="2 12">Belongs to the D-alanine--D-alanine ligase family.</text>
</comment>
<evidence type="ECO:0000256" key="15">
    <source>
        <dbReference type="PIRSR" id="PIRSR039102-3"/>
    </source>
</evidence>
<dbReference type="GO" id="GO:0046872">
    <property type="term" value="F:metal ion binding"/>
    <property type="evidence" value="ECO:0007669"/>
    <property type="project" value="UniProtKB-KW"/>
</dbReference>
<accession>A0A9Q4C9E3</accession>
<evidence type="ECO:0000256" key="2">
    <source>
        <dbReference type="ARBA" id="ARBA00010871"/>
    </source>
</evidence>
<evidence type="ECO:0000256" key="1">
    <source>
        <dbReference type="ARBA" id="ARBA00001936"/>
    </source>
</evidence>
<evidence type="ECO:0000256" key="11">
    <source>
        <dbReference type="ARBA" id="ARBA00023316"/>
    </source>
</evidence>
<dbReference type="NCBIfam" id="NF002528">
    <property type="entry name" value="PRK01966.1-4"/>
    <property type="match status" value="1"/>
</dbReference>
<sequence>MTSPVDPSTVPTVPAPGHRLRVAVVYGGRSSEHSVSCVTAGAIMSHLDPGRYEIVPVGITRDGVWTVGESDPGRLTISGRTMPEVTPRERLQLSIDPEHRGRFLILDGERAGQVHAEVDVILPALHGRFGEDGTIQGMFELSGVPYVGCGVLASACCMDKEYTKKLLAASGLAVAPEIILRERRDLDPAERDRLGLPVFVKPAQGGSSIGVSRVTDWADFADALDTAFSEDDKVIVESQISGPEVEVGVLQYPDGTLFASVPAQLQGTDSGDEGFYGFDTKYLDDAVTPQIPAPLDEATTEEIRRMAIEAFRAVNADGLARVDFFATADGPVINEVNTLPGFTPISMYPQVLAASGVAYGELLDILVARALRGRTPLS</sequence>
<feature type="binding site" evidence="14">
    <location>
        <begin position="207"/>
        <end position="208"/>
    </location>
    <ligand>
        <name>ATP</name>
        <dbReference type="ChEBI" id="CHEBI:30616"/>
    </ligand>
</feature>
<feature type="active site" evidence="13">
    <location>
        <position position="346"/>
    </location>
</feature>
<dbReference type="InterPro" id="IPR011095">
    <property type="entry name" value="Dala_Dala_lig_C"/>
</dbReference>
<dbReference type="RefSeq" id="WP_248167980.1">
    <property type="nucleotide sequence ID" value="NZ_JALNJA010000003.1"/>
</dbReference>
<evidence type="ECO:0000256" key="10">
    <source>
        <dbReference type="ARBA" id="ARBA00023211"/>
    </source>
</evidence>
<comment type="caution">
    <text evidence="19">The sequence shown here is derived from an EMBL/GenBank/DDBJ whole genome shotgun (WGS) entry which is preliminary data.</text>
</comment>
<dbReference type="EC" id="6.3.2.4" evidence="12"/>
<feature type="active site" evidence="13">
    <location>
        <position position="207"/>
    </location>
</feature>
<dbReference type="InterPro" id="IPR013815">
    <property type="entry name" value="ATP_grasp_subdomain_1"/>
</dbReference>
<feature type="binding site" evidence="15">
    <location>
        <position position="335"/>
    </location>
    <ligand>
        <name>Mg(2+)</name>
        <dbReference type="ChEBI" id="CHEBI:18420"/>
        <label>1</label>
    </ligand>
</feature>
<feature type="binding site" evidence="15">
    <location>
        <position position="337"/>
    </location>
    <ligand>
        <name>Mg(2+)</name>
        <dbReference type="ChEBI" id="CHEBI:18420"/>
        <label>2</label>
    </ligand>
</feature>
<protein>
    <recommendedName>
        <fullName evidence="12">D-alanine--D-alanine ligase</fullName>
        <ecNumber evidence="12">6.3.2.4</ecNumber>
    </recommendedName>
    <alternativeName>
        <fullName evidence="12">D-Ala-D-Ala ligase</fullName>
    </alternativeName>
    <alternativeName>
        <fullName evidence="12">D-alanylalanine synthetase</fullName>
    </alternativeName>
</protein>
<keyword evidence="11 12" id="KW-0961">Cell wall biogenesis/degradation</keyword>
<dbReference type="PANTHER" id="PTHR23132">
    <property type="entry name" value="D-ALANINE--D-ALANINE LIGASE"/>
    <property type="match status" value="1"/>
</dbReference>
<evidence type="ECO:0000256" key="12">
    <source>
        <dbReference type="HAMAP-Rule" id="MF_00047"/>
    </source>
</evidence>
<keyword evidence="21" id="KW-1185">Reference proteome</keyword>
<feature type="binding site" evidence="15">
    <location>
        <position position="323"/>
    </location>
    <ligand>
        <name>Mg(2+)</name>
        <dbReference type="ChEBI" id="CHEBI:18420"/>
        <label>1</label>
    </ligand>
</feature>
<dbReference type="GO" id="GO:0009252">
    <property type="term" value="P:peptidoglycan biosynthetic process"/>
    <property type="evidence" value="ECO:0007669"/>
    <property type="project" value="UniProtKB-UniRule"/>
</dbReference>
<dbReference type="EMBL" id="JAPMKU010000003">
    <property type="protein sequence ID" value="MCX7468538.1"/>
    <property type="molecule type" value="Genomic_DNA"/>
</dbReference>
<evidence type="ECO:0000256" key="16">
    <source>
        <dbReference type="PROSITE-ProRule" id="PRU00409"/>
    </source>
</evidence>
<feature type="domain" description="ATP-grasp" evidence="17">
    <location>
        <begin position="164"/>
        <end position="368"/>
    </location>
</feature>
<dbReference type="Pfam" id="PF01820">
    <property type="entry name" value="Dala_Dala_lig_N"/>
    <property type="match status" value="1"/>
</dbReference>
<dbReference type="EMBL" id="JAPMKV010000002">
    <property type="protein sequence ID" value="MCX7444638.1"/>
    <property type="molecule type" value="Genomic_DNA"/>
</dbReference>
<dbReference type="GO" id="GO:0071555">
    <property type="term" value="P:cell wall organization"/>
    <property type="evidence" value="ECO:0007669"/>
    <property type="project" value="UniProtKB-KW"/>
</dbReference>
<evidence type="ECO:0000256" key="9">
    <source>
        <dbReference type="ARBA" id="ARBA00022984"/>
    </source>
</evidence>
<dbReference type="PROSITE" id="PS50975">
    <property type="entry name" value="ATP_GRASP"/>
    <property type="match status" value="1"/>
</dbReference>
<dbReference type="Proteomes" id="UP001071478">
    <property type="component" value="Unassembled WGS sequence"/>
</dbReference>
<evidence type="ECO:0000256" key="14">
    <source>
        <dbReference type="PIRSR" id="PIRSR039102-2"/>
    </source>
</evidence>
<comment type="cofactor">
    <cofactor evidence="15">
        <name>Mg(2+)</name>
        <dbReference type="ChEBI" id="CHEBI:18420"/>
    </cofactor>
    <cofactor evidence="15">
        <name>Mn(2+)</name>
        <dbReference type="ChEBI" id="CHEBI:29035"/>
    </cofactor>
    <text evidence="15">Binds 2 magnesium or manganese ions per subunit.</text>
</comment>
<dbReference type="Pfam" id="PF07478">
    <property type="entry name" value="Dala_Dala_lig_C"/>
    <property type="match status" value="1"/>
</dbReference>
<dbReference type="HAMAP" id="MF_00047">
    <property type="entry name" value="Dala_Dala_lig"/>
    <property type="match status" value="1"/>
</dbReference>
<dbReference type="PROSITE" id="PS00844">
    <property type="entry name" value="DALA_DALA_LIGASE_2"/>
    <property type="match status" value="1"/>
</dbReference>
<keyword evidence="3 12" id="KW-0436">Ligase</keyword>
<evidence type="ECO:0000256" key="4">
    <source>
        <dbReference type="ARBA" id="ARBA00022723"/>
    </source>
</evidence>
<evidence type="ECO:0000259" key="17">
    <source>
        <dbReference type="PROSITE" id="PS50975"/>
    </source>
</evidence>
<keyword evidence="6 16" id="KW-0067">ATP-binding</keyword>
<evidence type="ECO:0000313" key="19">
    <source>
        <dbReference type="EMBL" id="MCX7468538.1"/>
    </source>
</evidence>
<evidence type="ECO:0000256" key="6">
    <source>
        <dbReference type="ARBA" id="ARBA00022840"/>
    </source>
</evidence>
<dbReference type="PIRSF" id="PIRSF039102">
    <property type="entry name" value="Ddl/VanB"/>
    <property type="match status" value="1"/>
</dbReference>
<dbReference type="NCBIfam" id="TIGR01205">
    <property type="entry name" value="D_ala_D_alaTIGR"/>
    <property type="match status" value="1"/>
</dbReference>
<keyword evidence="9 12" id="KW-0573">Peptidoglycan synthesis</keyword>
<evidence type="ECO:0000313" key="20">
    <source>
        <dbReference type="Proteomes" id="UP001071478"/>
    </source>
</evidence>
<reference evidence="19" key="1">
    <citation type="submission" date="2022-11" db="EMBL/GenBank/DDBJ databases">
        <title>Corynebacterium sp. isolated from Penguins.</title>
        <authorList>
            <person name="Sedlar K."/>
            <person name="Svec P."/>
        </authorList>
    </citation>
    <scope>NUCLEOTIDE SEQUENCE</scope>
    <source>
        <strain evidence="18">P7003</strain>
        <strain evidence="19">P7374</strain>
    </source>
</reference>
<dbReference type="SUPFAM" id="SSF56059">
    <property type="entry name" value="Glutathione synthetase ATP-binding domain-like"/>
    <property type="match status" value="1"/>
</dbReference>
<evidence type="ECO:0000313" key="18">
    <source>
        <dbReference type="EMBL" id="MCX7444638.1"/>
    </source>
</evidence>
<dbReference type="PANTHER" id="PTHR23132:SF25">
    <property type="entry name" value="D-ALANINE--D-ALANINE LIGASE A"/>
    <property type="match status" value="1"/>
</dbReference>
<feature type="binding site" evidence="15">
    <location>
        <position position="335"/>
    </location>
    <ligand>
        <name>Mg(2+)</name>
        <dbReference type="ChEBI" id="CHEBI:18420"/>
        <label>2</label>
    </ligand>
</feature>
<keyword evidence="12" id="KW-0963">Cytoplasm</keyword>
<evidence type="ECO:0000256" key="13">
    <source>
        <dbReference type="PIRSR" id="PIRSR039102-1"/>
    </source>
</evidence>
<dbReference type="InterPro" id="IPR000291">
    <property type="entry name" value="D-Ala_lig_Van_CS"/>
</dbReference>
<proteinExistence type="inferred from homology"/>
<dbReference type="InterPro" id="IPR011761">
    <property type="entry name" value="ATP-grasp"/>
</dbReference>
<name>A0A9Q4C9E3_9CORY</name>
<dbReference type="InterPro" id="IPR016185">
    <property type="entry name" value="PreATP-grasp_dom_sf"/>
</dbReference>
<keyword evidence="4 15" id="KW-0479">Metal-binding</keyword>
<feature type="active site" evidence="13">
    <location>
        <position position="32"/>
    </location>
</feature>
<dbReference type="Gene3D" id="3.40.50.20">
    <property type="match status" value="1"/>
</dbReference>
<feature type="binding site" evidence="14">
    <location>
        <begin position="199"/>
        <end position="201"/>
    </location>
    <ligand>
        <name>ATP</name>
        <dbReference type="ChEBI" id="CHEBI:30616"/>
    </ligand>
</feature>